<evidence type="ECO:0000256" key="1">
    <source>
        <dbReference type="ARBA" id="ARBA00010397"/>
    </source>
</evidence>
<dbReference type="FunFam" id="2.20.25.350:FF:000001">
    <property type="entry name" value="Eukaryotic translation initiation factor 5"/>
    <property type="match status" value="1"/>
</dbReference>
<dbReference type="PROSITE" id="PS51363">
    <property type="entry name" value="W2"/>
    <property type="match status" value="1"/>
</dbReference>
<dbReference type="GO" id="GO:0071074">
    <property type="term" value="F:eukaryotic initiation factor eIF2 binding"/>
    <property type="evidence" value="ECO:0007669"/>
    <property type="project" value="TreeGrafter"/>
</dbReference>
<organism evidence="9 10">
    <name type="scientific">Ascaris lumbricoides</name>
    <name type="common">Giant roundworm</name>
    <dbReference type="NCBI Taxonomy" id="6252"/>
    <lineage>
        <taxon>Eukaryota</taxon>
        <taxon>Metazoa</taxon>
        <taxon>Ecdysozoa</taxon>
        <taxon>Nematoda</taxon>
        <taxon>Chromadorea</taxon>
        <taxon>Rhabditida</taxon>
        <taxon>Spirurina</taxon>
        <taxon>Ascaridomorpha</taxon>
        <taxon>Ascaridoidea</taxon>
        <taxon>Ascarididae</taxon>
        <taxon>Ascaris</taxon>
    </lineage>
</organism>
<dbReference type="Gene3D" id="3.30.30.170">
    <property type="match status" value="1"/>
</dbReference>
<evidence type="ECO:0000313" key="9">
    <source>
        <dbReference type="Proteomes" id="UP000036681"/>
    </source>
</evidence>
<feature type="compositionally biased region" description="Basic and acidic residues" evidence="7">
    <location>
        <begin position="236"/>
        <end position="246"/>
    </location>
</feature>
<dbReference type="SMART" id="SM00515">
    <property type="entry name" value="eIF5C"/>
    <property type="match status" value="1"/>
</dbReference>
<dbReference type="SUPFAM" id="SSF100966">
    <property type="entry name" value="Translation initiation factor 2 beta, aIF2beta, N-terminal domain"/>
    <property type="match status" value="1"/>
</dbReference>
<feature type="domain" description="W2" evidence="8">
    <location>
        <begin position="303"/>
        <end position="461"/>
    </location>
</feature>
<evidence type="ECO:0000256" key="6">
    <source>
        <dbReference type="ARBA" id="ARBA00023134"/>
    </source>
</evidence>
<dbReference type="Pfam" id="PF01873">
    <property type="entry name" value="eIF-5_eIF-2B"/>
    <property type="match status" value="1"/>
</dbReference>
<accession>A0A9J2PY81</accession>
<sequence length="517" mass="58023">MYDKGTRNRRGQDGTCAPRQCCHRCGRRTLDERQLYYAGVVLGDIGGPGQLAGIRFDPHNRIEPLVRPSCMFLHPSEASSCYFMVDNPQEVEMSININRSVLDPFYRYKMPRLQAKVEGKGNGIKTVIANMTEIAKALERPPTYPTKYFGCELGAQTNFDMKNERFIVNDEHDAAKLQDILDGFIKKFVLCPACENPETTLSVRKGQIHSKCKACGNASIIDPKHKLSTFIMKNPPKNDEKEKKENGGGTPDEAVIDGEVLSDKDMNGSGSDDLDDDWAEPMEDAAGQVSAQIGKLIISKDLEKPVEERLDMLHQYFLKAKADGTLQDSKSLLNEAERLELKSKATILLANVLFDTNVVAQIKEYRTLLLRFTVDDHKAQRHLLGGIEQLIAEHVDTLLPKSAHIIKALYDNDVIEEEVLLAWGEKPSKKYVKKKLCEEIINKAMPVLDWLRNAEEDESSEEEDEDGAVEFDDRARRVGTVDADNALKVNGVAKETEKIKEVKLEAENGEEIDIDDI</sequence>
<keyword evidence="3" id="KW-0396">Initiation factor</keyword>
<dbReference type="SUPFAM" id="SSF48371">
    <property type="entry name" value="ARM repeat"/>
    <property type="match status" value="1"/>
</dbReference>
<dbReference type="GO" id="GO:0005092">
    <property type="term" value="F:GDP-dissociation inhibitor activity"/>
    <property type="evidence" value="ECO:0007669"/>
    <property type="project" value="TreeGrafter"/>
</dbReference>
<keyword evidence="5" id="KW-0648">Protein biosynthesis</keyword>
<dbReference type="CDD" id="cd11561">
    <property type="entry name" value="W2_eIF5"/>
    <property type="match status" value="1"/>
</dbReference>
<dbReference type="InterPro" id="IPR016189">
    <property type="entry name" value="Transl_init_fac_IF2/IF5_N"/>
</dbReference>
<evidence type="ECO:0000259" key="8">
    <source>
        <dbReference type="PROSITE" id="PS51363"/>
    </source>
</evidence>
<name>A0A9J2PY81_ASCLU</name>
<evidence type="ECO:0000256" key="2">
    <source>
        <dbReference type="ARBA" id="ARBA00018059"/>
    </source>
</evidence>
<dbReference type="InterPro" id="IPR002735">
    <property type="entry name" value="Transl_init_fac_IF2/IF5_dom"/>
</dbReference>
<dbReference type="InterPro" id="IPR003307">
    <property type="entry name" value="W2_domain"/>
</dbReference>
<dbReference type="GO" id="GO:0005829">
    <property type="term" value="C:cytosol"/>
    <property type="evidence" value="ECO:0007669"/>
    <property type="project" value="TreeGrafter"/>
</dbReference>
<dbReference type="InterPro" id="IPR016024">
    <property type="entry name" value="ARM-type_fold"/>
</dbReference>
<dbReference type="AlphaFoldDB" id="A0A9J2PY81"/>
<dbReference type="FunFam" id="1.25.40.180:FF:000091">
    <property type="entry name" value="Eukaryotic translation initiation factor 5"/>
    <property type="match status" value="1"/>
</dbReference>
<dbReference type="GO" id="GO:0003743">
    <property type="term" value="F:translation initiation factor activity"/>
    <property type="evidence" value="ECO:0007669"/>
    <property type="project" value="UniProtKB-KW"/>
</dbReference>
<dbReference type="Gene3D" id="2.20.25.350">
    <property type="match status" value="1"/>
</dbReference>
<dbReference type="GO" id="GO:0001732">
    <property type="term" value="P:formation of cytoplasmic translation initiation complex"/>
    <property type="evidence" value="ECO:0007669"/>
    <property type="project" value="TreeGrafter"/>
</dbReference>
<feature type="region of interest" description="Disordered" evidence="7">
    <location>
        <begin position="454"/>
        <end position="473"/>
    </location>
</feature>
<keyword evidence="9" id="KW-1185">Reference proteome</keyword>
<dbReference type="GO" id="GO:0005525">
    <property type="term" value="F:GTP binding"/>
    <property type="evidence" value="ECO:0007669"/>
    <property type="project" value="UniProtKB-KW"/>
</dbReference>
<dbReference type="InterPro" id="IPR045196">
    <property type="entry name" value="IF2/IF5"/>
</dbReference>
<dbReference type="PANTHER" id="PTHR23001">
    <property type="entry name" value="EUKARYOTIC TRANSLATION INITIATION FACTOR"/>
    <property type="match status" value="1"/>
</dbReference>
<dbReference type="PANTHER" id="PTHR23001:SF7">
    <property type="entry name" value="EUKARYOTIC TRANSLATION INITIATION FACTOR 5"/>
    <property type="match status" value="1"/>
</dbReference>
<dbReference type="SUPFAM" id="SSF75689">
    <property type="entry name" value="Zinc-binding domain of translation initiation factor 2 beta"/>
    <property type="match status" value="1"/>
</dbReference>
<dbReference type="Pfam" id="PF02020">
    <property type="entry name" value="W2"/>
    <property type="match status" value="1"/>
</dbReference>
<evidence type="ECO:0000256" key="7">
    <source>
        <dbReference type="SAM" id="MobiDB-lite"/>
    </source>
</evidence>
<evidence type="ECO:0000256" key="4">
    <source>
        <dbReference type="ARBA" id="ARBA00022741"/>
    </source>
</evidence>
<feature type="region of interest" description="Disordered" evidence="7">
    <location>
        <begin position="230"/>
        <end position="274"/>
    </location>
</feature>
<dbReference type="WBParaSite" id="ALUE_0001490201-mRNA-1">
    <property type="protein sequence ID" value="ALUE_0001490201-mRNA-1"/>
    <property type="gene ID" value="ALUE_0001490201"/>
</dbReference>
<evidence type="ECO:0000313" key="10">
    <source>
        <dbReference type="WBParaSite" id="ALUE_0001490201-mRNA-1"/>
    </source>
</evidence>
<protein>
    <recommendedName>
        <fullName evidence="2">Eukaryotic translation initiation factor 5</fullName>
    </recommendedName>
</protein>
<keyword evidence="6" id="KW-0342">GTP-binding</keyword>
<dbReference type="Gene3D" id="1.25.40.180">
    <property type="match status" value="1"/>
</dbReference>
<dbReference type="Proteomes" id="UP000036681">
    <property type="component" value="Unplaced"/>
</dbReference>
<feature type="compositionally biased region" description="Acidic residues" evidence="7">
    <location>
        <begin position="455"/>
        <end position="470"/>
    </location>
</feature>
<evidence type="ECO:0000256" key="3">
    <source>
        <dbReference type="ARBA" id="ARBA00022540"/>
    </source>
</evidence>
<proteinExistence type="inferred from homology"/>
<keyword evidence="4" id="KW-0547">Nucleotide-binding</keyword>
<evidence type="ECO:0000256" key="5">
    <source>
        <dbReference type="ARBA" id="ARBA00022917"/>
    </source>
</evidence>
<dbReference type="FunFam" id="3.30.30.170:FF:000002">
    <property type="entry name" value="Eukaryotic translation initiation factor 5"/>
    <property type="match status" value="1"/>
</dbReference>
<dbReference type="InterPro" id="IPR016190">
    <property type="entry name" value="Transl_init_fac_IF2/IF5_Zn-bd"/>
</dbReference>
<dbReference type="SMART" id="SM00653">
    <property type="entry name" value="eIF2B_5"/>
    <property type="match status" value="1"/>
</dbReference>
<reference evidence="10" key="1">
    <citation type="submission" date="2023-03" db="UniProtKB">
        <authorList>
            <consortium name="WormBaseParasite"/>
        </authorList>
    </citation>
    <scope>IDENTIFICATION</scope>
</reference>
<comment type="similarity">
    <text evidence="1">Belongs to the eIF-2-beta/eIF-5 family.</text>
</comment>